<evidence type="ECO:0000256" key="1">
    <source>
        <dbReference type="PROSITE-ProRule" id="PRU00047"/>
    </source>
</evidence>
<feature type="compositionally biased region" description="Polar residues" evidence="2">
    <location>
        <begin position="252"/>
        <end position="268"/>
    </location>
</feature>
<evidence type="ECO:0000313" key="6">
    <source>
        <dbReference type="Xenbase" id="XB-GENE-29080359"/>
    </source>
</evidence>
<dbReference type="GO" id="GO:0008270">
    <property type="term" value="F:zinc ion binding"/>
    <property type="evidence" value="ECO:0007669"/>
    <property type="project" value="UniProtKB-KW"/>
</dbReference>
<protein>
    <submittedName>
        <fullName evidence="5">Uncharacterized protein LOC100490809</fullName>
    </submittedName>
</protein>
<dbReference type="Gene3D" id="4.10.60.10">
    <property type="entry name" value="Zinc finger, CCHC-type"/>
    <property type="match status" value="1"/>
</dbReference>
<dbReference type="PROSITE" id="PS50158">
    <property type="entry name" value="ZF_CCHC"/>
    <property type="match status" value="1"/>
</dbReference>
<proteinExistence type="predicted"/>
<name>A0A8J0SXU3_XENTR</name>
<accession>A0A8J0SXU3</accession>
<organism evidence="4 5">
    <name type="scientific">Xenopus tropicalis</name>
    <name type="common">Western clawed frog</name>
    <name type="synonym">Silurana tropicalis</name>
    <dbReference type="NCBI Taxonomy" id="8364"/>
    <lineage>
        <taxon>Eukaryota</taxon>
        <taxon>Metazoa</taxon>
        <taxon>Chordata</taxon>
        <taxon>Craniata</taxon>
        <taxon>Vertebrata</taxon>
        <taxon>Euteleostomi</taxon>
        <taxon>Amphibia</taxon>
        <taxon>Batrachia</taxon>
        <taxon>Anura</taxon>
        <taxon>Pipoidea</taxon>
        <taxon>Pipidae</taxon>
        <taxon>Xenopodinae</taxon>
        <taxon>Xenopus</taxon>
        <taxon>Silurana</taxon>
    </lineage>
</organism>
<feature type="compositionally biased region" description="Polar residues" evidence="2">
    <location>
        <begin position="285"/>
        <end position="295"/>
    </location>
</feature>
<dbReference type="InterPro" id="IPR042509">
    <property type="entry name" value="ZCCHC3"/>
</dbReference>
<keyword evidence="1" id="KW-0863">Zinc-finger</keyword>
<evidence type="ECO:0000313" key="5">
    <source>
        <dbReference type="RefSeq" id="XP_017945739.2"/>
    </source>
</evidence>
<dbReference type="GeneID" id="100490809"/>
<dbReference type="AlphaFoldDB" id="A0A8J0SXU3"/>
<dbReference type="GO" id="GO:0003723">
    <property type="term" value="F:RNA binding"/>
    <property type="evidence" value="ECO:0007669"/>
    <property type="project" value="InterPro"/>
</dbReference>
<dbReference type="InterPro" id="IPR001878">
    <property type="entry name" value="Znf_CCHC"/>
</dbReference>
<dbReference type="SUPFAM" id="SSF57756">
    <property type="entry name" value="Retrovirus zinc finger-like domains"/>
    <property type="match status" value="1"/>
</dbReference>
<feature type="compositionally biased region" description="Basic and acidic residues" evidence="2">
    <location>
        <begin position="275"/>
        <end position="284"/>
    </location>
</feature>
<dbReference type="InterPro" id="IPR057810">
    <property type="entry name" value="RBD_ZCCHC3_1st"/>
</dbReference>
<sequence length="367" mass="41807">MATSEDSVPVFVRVRNSIRIVAVDPSNAEQNLKYVVQKVLEEFGRVSRREILAIQDYPKRGVYDVTFDGEGVFRSFMSILEGNLADPRLEGFKVFPHFAEEEVFLVVKSYSPFVPLKEIEAVIGRYCKKLSFAGKILNELGIWTSKYRFKAVFEKKGTYPPARFRLGTVNIDCFFSGMPDFCKRCRQYGHVTDGCVLCPNCGKEGHEVVNCSLPRKCHFCLQEGHLYSKCPQRKDKPEKIVKPAGKLTIVESVTSGEESEPRQVSQEGPTVKRTKKEEKTKEDGSSGSSRVSTPAKSSKSVSKSVSKSLSKGEKLYQYYKDKPDREVREFFEEWSDEEDFDRIKGQMKGLTQNEIREMVLGHIRNLK</sequence>
<dbReference type="AGR" id="Xenbase:XB-GENE-29080359"/>
<dbReference type="Pfam" id="PF23058">
    <property type="entry name" value="RBD_ZCCHC3_2nd"/>
    <property type="match status" value="1"/>
</dbReference>
<dbReference type="Proteomes" id="UP000008143">
    <property type="component" value="Chromosome 4"/>
</dbReference>
<dbReference type="GO" id="GO:0002218">
    <property type="term" value="P:activation of innate immune response"/>
    <property type="evidence" value="ECO:0007669"/>
    <property type="project" value="InterPro"/>
</dbReference>
<evidence type="ECO:0000256" key="2">
    <source>
        <dbReference type="SAM" id="MobiDB-lite"/>
    </source>
</evidence>
<evidence type="ECO:0000313" key="4">
    <source>
        <dbReference type="Proteomes" id="UP000008143"/>
    </source>
</evidence>
<gene>
    <name evidence="5 6" type="primary">LOC100490809</name>
</gene>
<dbReference type="PANTHER" id="PTHR22639">
    <property type="entry name" value="GAG-RELATED PROTEIN"/>
    <property type="match status" value="1"/>
</dbReference>
<dbReference type="KEGG" id="xtr:100490809"/>
<dbReference type="Xenbase" id="XB-GENE-29080359">
    <property type="gene designation" value="LOC100490809"/>
</dbReference>
<feature type="region of interest" description="Disordered" evidence="2">
    <location>
        <begin position="252"/>
        <end position="309"/>
    </location>
</feature>
<keyword evidence="1" id="KW-0862">Zinc</keyword>
<reference evidence="5" key="1">
    <citation type="submission" date="2025-08" db="UniProtKB">
        <authorList>
            <consortium name="RefSeq"/>
        </authorList>
    </citation>
    <scope>IDENTIFICATION</scope>
    <source>
        <strain evidence="5">Nigerian</strain>
        <tissue evidence="5">Liver and blood</tissue>
    </source>
</reference>
<dbReference type="PANTHER" id="PTHR22639:SF6">
    <property type="entry name" value="ZINC FINGER CCHC DOMAIN-CONTAINING PROTEIN 3-LIKE"/>
    <property type="match status" value="1"/>
</dbReference>
<dbReference type="SMART" id="SM00343">
    <property type="entry name" value="ZnF_C2HC"/>
    <property type="match status" value="2"/>
</dbReference>
<keyword evidence="4" id="KW-1185">Reference proteome</keyword>
<feature type="compositionally biased region" description="Low complexity" evidence="2">
    <location>
        <begin position="296"/>
        <end position="309"/>
    </location>
</feature>
<feature type="domain" description="CCHC-type" evidence="3">
    <location>
        <begin position="198"/>
        <end position="211"/>
    </location>
</feature>
<dbReference type="Pfam" id="PF23057">
    <property type="entry name" value="RBD_ZCCHC3_1st"/>
    <property type="match status" value="1"/>
</dbReference>
<dbReference type="RefSeq" id="XP_017945739.2">
    <property type="nucleotide sequence ID" value="XM_018090250.2"/>
</dbReference>
<dbReference type="InterPro" id="IPR036875">
    <property type="entry name" value="Znf_CCHC_sf"/>
</dbReference>
<dbReference type="OrthoDB" id="8952792at2759"/>
<dbReference type="InterPro" id="IPR057811">
    <property type="entry name" value="RBD_ZCCHC3_2nd"/>
</dbReference>
<dbReference type="GO" id="GO:0003690">
    <property type="term" value="F:double-stranded DNA binding"/>
    <property type="evidence" value="ECO:0007669"/>
    <property type="project" value="InterPro"/>
</dbReference>
<keyword evidence="1" id="KW-0479">Metal-binding</keyword>
<evidence type="ECO:0000259" key="3">
    <source>
        <dbReference type="PROSITE" id="PS50158"/>
    </source>
</evidence>